<dbReference type="AlphaFoldDB" id="A0A316ZGF5"/>
<keyword evidence="5" id="KW-1185">Reference proteome</keyword>
<dbReference type="OrthoDB" id="70588at2759"/>
<evidence type="ECO:0000313" key="4">
    <source>
        <dbReference type="EMBL" id="PWO00592.1"/>
    </source>
</evidence>
<dbReference type="SUPFAM" id="SSF52833">
    <property type="entry name" value="Thioredoxin-like"/>
    <property type="match status" value="1"/>
</dbReference>
<reference evidence="4 5" key="1">
    <citation type="journal article" date="2018" name="Mol. Biol. Evol.">
        <title>Broad Genomic Sampling Reveals a Smut Pathogenic Ancestry of the Fungal Clade Ustilaginomycotina.</title>
        <authorList>
            <person name="Kijpornyongpan T."/>
            <person name="Mondo S.J."/>
            <person name="Barry K."/>
            <person name="Sandor L."/>
            <person name="Lee J."/>
            <person name="Lipzen A."/>
            <person name="Pangilinan J."/>
            <person name="LaButti K."/>
            <person name="Hainaut M."/>
            <person name="Henrissat B."/>
            <person name="Grigoriev I.V."/>
            <person name="Spatafora J.W."/>
            <person name="Aime M.C."/>
        </authorList>
    </citation>
    <scope>NUCLEOTIDE SEQUENCE [LARGE SCALE GENOMIC DNA]</scope>
    <source>
        <strain evidence="4 5">MCA 4186</strain>
    </source>
</reference>
<dbReference type="EMBL" id="KZ819285">
    <property type="protein sequence ID" value="PWO00592.1"/>
    <property type="molecule type" value="Genomic_DNA"/>
</dbReference>
<accession>A0A316ZGF5</accession>
<evidence type="ECO:0000256" key="1">
    <source>
        <dbReference type="ARBA" id="ARBA00009686"/>
    </source>
</evidence>
<comment type="similarity">
    <text evidence="1">Belongs to the phosducin family.</text>
</comment>
<name>A0A316ZGF5_9BASI</name>
<dbReference type="Pfam" id="PF02114">
    <property type="entry name" value="Phosducin"/>
    <property type="match status" value="1"/>
</dbReference>
<proteinExistence type="inferred from homology"/>
<dbReference type="GeneID" id="37269157"/>
<dbReference type="PANTHER" id="PTHR46052">
    <property type="entry name" value="PHOSDUCIN-LIKE PROTEIN"/>
    <property type="match status" value="1"/>
</dbReference>
<feature type="compositionally biased region" description="Polar residues" evidence="2">
    <location>
        <begin position="90"/>
        <end position="100"/>
    </location>
</feature>
<dbReference type="Proteomes" id="UP000245946">
    <property type="component" value="Unassembled WGS sequence"/>
</dbReference>
<gene>
    <name evidence="4" type="ORF">FA09DRAFT_328004</name>
</gene>
<feature type="domain" description="Phosducin" evidence="3">
    <location>
        <begin position="66"/>
        <end position="247"/>
    </location>
</feature>
<feature type="region of interest" description="Disordered" evidence="2">
    <location>
        <begin position="1"/>
        <end position="100"/>
    </location>
</feature>
<dbReference type="Gene3D" id="3.40.30.10">
    <property type="entry name" value="Glutaredoxin"/>
    <property type="match status" value="1"/>
</dbReference>
<feature type="region of interest" description="Disordered" evidence="2">
    <location>
        <begin position="137"/>
        <end position="168"/>
    </location>
</feature>
<organism evidence="4 5">
    <name type="scientific">Tilletiopsis washingtonensis</name>
    <dbReference type="NCBI Taxonomy" id="58919"/>
    <lineage>
        <taxon>Eukaryota</taxon>
        <taxon>Fungi</taxon>
        <taxon>Dikarya</taxon>
        <taxon>Basidiomycota</taxon>
        <taxon>Ustilaginomycotina</taxon>
        <taxon>Exobasidiomycetes</taxon>
        <taxon>Entylomatales</taxon>
        <taxon>Entylomatales incertae sedis</taxon>
        <taxon>Tilletiopsis</taxon>
    </lineage>
</organism>
<evidence type="ECO:0000313" key="5">
    <source>
        <dbReference type="Proteomes" id="UP000245946"/>
    </source>
</evidence>
<evidence type="ECO:0000259" key="3">
    <source>
        <dbReference type="Pfam" id="PF02114"/>
    </source>
</evidence>
<dbReference type="STRING" id="58919.A0A316ZGF5"/>
<dbReference type="InterPro" id="IPR036249">
    <property type="entry name" value="Thioredoxin-like_sf"/>
</dbReference>
<protein>
    <submittedName>
        <fullName evidence="4">Thioredoxin-like protein</fullName>
    </submittedName>
</protein>
<dbReference type="PANTHER" id="PTHR46052:SF1">
    <property type="entry name" value="PHOSDUCIN-LIKE PROTEIN"/>
    <property type="match status" value="1"/>
</dbReference>
<dbReference type="RefSeq" id="XP_025600870.1">
    <property type="nucleotide sequence ID" value="XM_025741613.1"/>
</dbReference>
<dbReference type="InterPro" id="IPR024253">
    <property type="entry name" value="Phosducin_thioredoxin-like_dom"/>
</dbReference>
<dbReference type="InterPro" id="IPR051499">
    <property type="entry name" value="Phosducin-like_reg"/>
</dbReference>
<sequence length="332" mass="35901">MSDALERAILEGASVSDALAARERREAATPPRTPSPSTSDELGSDLSDHAHEDDDAAFVPEDRPGANTGPKGVRADARAAAAATRAQRAEQVQSTNERMQRMALTSDTTWEEDVHARSEAAELEQLRAQRLKELQAAQAAADERRRQRLAGEGDEERAPGPRGIYSGQATRRTGVFGHLREVDEQGYVDAIDREASGTSVVVHLYEKVVPACVKLTHALASLARLYPATKFLQARASAIGFGSGSASHVAAYDDDEDVAAREAREDSAAELVPTLLIYRAGQLVANLVRVDLEDGWGAGEERDVRDLLAKYDAIESKPSMTREAQEEEGDDD</sequence>
<evidence type="ECO:0000256" key="2">
    <source>
        <dbReference type="SAM" id="MobiDB-lite"/>
    </source>
</evidence>
<feature type="compositionally biased region" description="Basic and acidic residues" evidence="2">
    <location>
        <begin position="141"/>
        <end position="159"/>
    </location>
</feature>